<evidence type="ECO:0000259" key="1">
    <source>
        <dbReference type="Pfam" id="PF21130"/>
    </source>
</evidence>
<dbReference type="PANTHER" id="PTHR22602">
    <property type="entry name" value="TRANSFERASE CAF17, MITOCHONDRIAL-RELATED"/>
    <property type="match status" value="1"/>
</dbReference>
<dbReference type="InterPro" id="IPR045179">
    <property type="entry name" value="YgfZ/GcvT"/>
</dbReference>
<protein>
    <submittedName>
        <fullName evidence="2">Transcriptional regulator</fullName>
    </submittedName>
</protein>
<organism evidence="2 3">
    <name type="scientific">Pseudoalteromonas luteoviolacea</name>
    <dbReference type="NCBI Taxonomy" id="43657"/>
    <lineage>
        <taxon>Bacteria</taxon>
        <taxon>Pseudomonadati</taxon>
        <taxon>Pseudomonadota</taxon>
        <taxon>Gammaproteobacteria</taxon>
        <taxon>Alteromonadales</taxon>
        <taxon>Pseudoalteromonadaceae</taxon>
        <taxon>Pseudoalteromonas</taxon>
    </lineage>
</organism>
<evidence type="ECO:0000313" key="3">
    <source>
        <dbReference type="Proteomes" id="UP000031327"/>
    </source>
</evidence>
<dbReference type="Proteomes" id="UP000031327">
    <property type="component" value="Unassembled WGS sequence"/>
</dbReference>
<dbReference type="RefSeq" id="WP_039608705.1">
    <property type="nucleotide sequence ID" value="NZ_JWIC01000004.1"/>
</dbReference>
<dbReference type="OrthoDB" id="9796287at2"/>
<dbReference type="EMBL" id="JWIC01000004">
    <property type="protein sequence ID" value="KID58416.1"/>
    <property type="molecule type" value="Genomic_DNA"/>
</dbReference>
<dbReference type="Gene3D" id="2.40.30.160">
    <property type="match status" value="1"/>
</dbReference>
<feature type="domain" description="tRNA-modifying protein YgfZ-like beta-barrel" evidence="1">
    <location>
        <begin position="217"/>
        <end position="285"/>
    </location>
</feature>
<dbReference type="NCBIfam" id="TIGR03317">
    <property type="entry name" value="ygfZ_signature"/>
    <property type="match status" value="1"/>
</dbReference>
<dbReference type="GO" id="GO:0016226">
    <property type="term" value="P:iron-sulfur cluster assembly"/>
    <property type="evidence" value="ECO:0007669"/>
    <property type="project" value="TreeGrafter"/>
</dbReference>
<evidence type="ECO:0000313" key="2">
    <source>
        <dbReference type="EMBL" id="KID58416.1"/>
    </source>
</evidence>
<dbReference type="AlphaFoldDB" id="A0A0C1QCQ8"/>
<dbReference type="InterPro" id="IPR029043">
    <property type="entry name" value="GcvT/YgfZ_C"/>
</dbReference>
<dbReference type="Pfam" id="PF21130">
    <property type="entry name" value="YgfZ_barrel"/>
    <property type="match status" value="1"/>
</dbReference>
<sequence length="302" mass="33802">MATVYQLPLRLLSVSGKDKLSYLHGQVTQDINLVQENNFLWTGHCSPKGKLWAALRVFRLNEAYYLLGSEPEVEVACRELSKYGVFAQVDINITEHKCFGVLHNAANDICETLELVFDADSNACQFAAGKALKLDDGSLILIFEHTESIPDELTVEHDPSAFQIRDILAGEPQLGEHGIDEFVPQMVNLQALNGISFKKGCYTGQETVARMRYLGKNKRAMFIVYGQSESPLDVKDLEMQLEEDNWRRAGKVIHQAYDLTTKTYYALAVLPNDLEDSAILRPKDNGSVSLALKALPYSIEDN</sequence>
<dbReference type="PANTHER" id="PTHR22602:SF0">
    <property type="entry name" value="TRANSFERASE CAF17, MITOCHONDRIAL-RELATED"/>
    <property type="match status" value="1"/>
</dbReference>
<dbReference type="InterPro" id="IPR017703">
    <property type="entry name" value="YgfZ/GCV_T_CS"/>
</dbReference>
<proteinExistence type="predicted"/>
<comment type="caution">
    <text evidence="2">The sequence shown here is derived from an EMBL/GenBank/DDBJ whole genome shotgun (WGS) entry which is preliminary data.</text>
</comment>
<dbReference type="Gene3D" id="3.30.70.1400">
    <property type="entry name" value="Aminomethyltransferase beta-barrel domains"/>
    <property type="match status" value="1"/>
</dbReference>
<name>A0A0C1QCQ8_9GAMM</name>
<dbReference type="InterPro" id="IPR048451">
    <property type="entry name" value="YgfZ_barrel"/>
</dbReference>
<dbReference type="SUPFAM" id="SSF101790">
    <property type="entry name" value="Aminomethyltransferase beta-barrel domain"/>
    <property type="match status" value="1"/>
</dbReference>
<reference evidence="2 3" key="1">
    <citation type="submission" date="2014-12" db="EMBL/GenBank/DDBJ databases">
        <title>Draft Genome Sequence of Pseudoalteromonas luteoviolacea HI1.</title>
        <authorList>
            <person name="Asahina A.Y."/>
            <person name="Hadfield M.G."/>
        </authorList>
    </citation>
    <scope>NUCLEOTIDE SEQUENCE [LARGE SCALE GENOMIC DNA]</scope>
    <source>
        <strain evidence="2 3">HI1</strain>
    </source>
</reference>
<accession>A0A0C1QCQ8</accession>
<dbReference type="SUPFAM" id="SSF103025">
    <property type="entry name" value="Folate-binding domain"/>
    <property type="match status" value="1"/>
</dbReference>
<gene>
    <name evidence="2" type="ORF">JF50_07040</name>
</gene>